<gene>
    <name evidence="1" type="ORF">FPZ54_01305</name>
</gene>
<evidence type="ECO:0000313" key="1">
    <source>
        <dbReference type="EMBL" id="QDX24803.1"/>
    </source>
</evidence>
<protein>
    <submittedName>
        <fullName evidence="1">Uncharacterized protein</fullName>
    </submittedName>
</protein>
<accession>A0A518RBF7</accession>
<keyword evidence="2" id="KW-1185">Reference proteome</keyword>
<dbReference type="AlphaFoldDB" id="A0A518RBF7"/>
<dbReference type="EMBL" id="CP042239">
    <property type="protein sequence ID" value="QDX24803.1"/>
    <property type="molecule type" value="Genomic_DNA"/>
</dbReference>
<dbReference type="OrthoDB" id="7360669at2"/>
<name>A0A518RBF7_9SPHN</name>
<organism evidence="1 2">
    <name type="scientific">Sphingomonas suaedae</name>
    <dbReference type="NCBI Taxonomy" id="2599297"/>
    <lineage>
        <taxon>Bacteria</taxon>
        <taxon>Pseudomonadati</taxon>
        <taxon>Pseudomonadota</taxon>
        <taxon>Alphaproteobacteria</taxon>
        <taxon>Sphingomonadales</taxon>
        <taxon>Sphingomonadaceae</taxon>
        <taxon>Sphingomonas</taxon>
    </lineage>
</organism>
<evidence type="ECO:0000313" key="2">
    <source>
        <dbReference type="Proteomes" id="UP000318055"/>
    </source>
</evidence>
<proteinExistence type="predicted"/>
<reference evidence="1 2" key="1">
    <citation type="submission" date="2019-07" db="EMBL/GenBank/DDBJ databases">
        <title>Sphingomonas alkalisoli sp. nov., isolated from rhizosphere soil of Suaedae salsa.</title>
        <authorList>
            <person name="Zhang H."/>
            <person name="Xu L."/>
            <person name="Zhang J.-X."/>
            <person name="Sun J.-Q."/>
        </authorList>
    </citation>
    <scope>NUCLEOTIDE SEQUENCE [LARGE SCALE GENOMIC DNA]</scope>
    <source>
        <strain evidence="1 2">XS-10</strain>
    </source>
</reference>
<dbReference type="KEGG" id="ssua:FPZ54_01305"/>
<sequence>MYAYLDRNLTALGPGARFAVWAIRSWVAAIQRRQCPCRALAPGFARHGVESALPHLSMAMAVLNCEAQESLVFRPACHPQVGEHEALLLDLLATSGIRPDPQIRATLALLVTQGGVAPLAIAIDKAATALALGGLRPIAPACTGVRHERP</sequence>
<dbReference type="Proteomes" id="UP000318055">
    <property type="component" value="Chromosome"/>
</dbReference>
<dbReference type="RefSeq" id="WP_145844407.1">
    <property type="nucleotide sequence ID" value="NZ_CP042239.1"/>
</dbReference>